<evidence type="ECO:0008006" key="4">
    <source>
        <dbReference type="Google" id="ProtNLM"/>
    </source>
</evidence>
<evidence type="ECO:0000256" key="1">
    <source>
        <dbReference type="SAM" id="MobiDB-lite"/>
    </source>
</evidence>
<dbReference type="Proteomes" id="UP000317881">
    <property type="component" value="Unassembled WGS sequence"/>
</dbReference>
<comment type="caution">
    <text evidence="2">The sequence shown here is derived from an EMBL/GenBank/DDBJ whole genome shotgun (WGS) entry which is preliminary data.</text>
</comment>
<dbReference type="AlphaFoldDB" id="A0A4Y3VVT4"/>
<feature type="compositionally biased region" description="Low complexity" evidence="1">
    <location>
        <begin position="258"/>
        <end position="281"/>
    </location>
</feature>
<protein>
    <recommendedName>
        <fullName evidence="4">Tox-PL domain-containing protein</fullName>
    </recommendedName>
</protein>
<feature type="region of interest" description="Disordered" evidence="1">
    <location>
        <begin position="147"/>
        <end position="307"/>
    </location>
</feature>
<feature type="compositionally biased region" description="Gly residues" evidence="1">
    <location>
        <begin position="285"/>
        <end position="296"/>
    </location>
</feature>
<organism evidence="2 3">
    <name type="scientific">Streptomyces spinoverrucosus</name>
    <dbReference type="NCBI Taxonomy" id="284043"/>
    <lineage>
        <taxon>Bacteria</taxon>
        <taxon>Bacillati</taxon>
        <taxon>Actinomycetota</taxon>
        <taxon>Actinomycetes</taxon>
        <taxon>Kitasatosporales</taxon>
        <taxon>Streptomycetaceae</taxon>
        <taxon>Streptomyces</taxon>
    </lineage>
</organism>
<evidence type="ECO:0000313" key="3">
    <source>
        <dbReference type="Proteomes" id="UP000317881"/>
    </source>
</evidence>
<sequence length="519" mass="53387">MDPHGDRTGKGPWNMPFAKESRPLAKEFVKGLVGWDDWGTNPGKAFGTVLFNGLTLGSGPLGTTAKGLSAGGKAGAGARALGTVAKVGEALDPIGAAAKTVGVASRTLPKISELTVGVRAATDAAATADSAHSVLRLADGSEVRISDGQFIPSKNGVADNTPAPHEPSAAERPPAVGPPRDHELVGAGARTDEATARASDGSSVRASHDAPGGAGAQDATSSTHHGQAGEVVQDGRHANGPVSHSGGGSDHPASGHADTTSGHGDSASGDGSSGSGDVTPDGHGGDSAGHSGGGQAESGPMELGGEAEQRLREGIRSIPRNTMKPKVVERIVARLGEHPFGSEIAEIISSGRFSQSPGFRNLVSTLGSGNPHPVPRAVDQIRLGEQFYRSGLRDIAFEQKDAAIKADVDVRVVDEAGESWGYQLKRLDNPKDPFESIAKADYLGQLSKSDIDHRILLVDGQGTVAEWQARGIPEELLQVHRGEHPVKSDKGQGILFVLRLEDGTIVIPPGSKVDPRGVL</sequence>
<gene>
    <name evidence="2" type="ORF">SSP24_74350</name>
</gene>
<reference evidence="2 3" key="1">
    <citation type="submission" date="2019-06" db="EMBL/GenBank/DDBJ databases">
        <title>Whole genome shotgun sequence of Streptomyces spinoverrucosus NBRC 14228.</title>
        <authorList>
            <person name="Hosoyama A."/>
            <person name="Uohara A."/>
            <person name="Ohji S."/>
            <person name="Ichikawa N."/>
        </authorList>
    </citation>
    <scope>NUCLEOTIDE SEQUENCE [LARGE SCALE GENOMIC DNA]</scope>
    <source>
        <strain evidence="2 3">NBRC 14228</strain>
    </source>
</reference>
<dbReference type="EMBL" id="BJND01000081">
    <property type="protein sequence ID" value="GEC09780.1"/>
    <property type="molecule type" value="Genomic_DNA"/>
</dbReference>
<name>A0A4Y3VVT4_9ACTN</name>
<feature type="compositionally biased region" description="Basic and acidic residues" evidence="1">
    <location>
        <begin position="179"/>
        <end position="195"/>
    </location>
</feature>
<proteinExistence type="predicted"/>
<accession>A0A4Y3VVT4</accession>
<dbReference type="RefSeq" id="WP_229864905.1">
    <property type="nucleotide sequence ID" value="NZ_BJND01000081.1"/>
</dbReference>
<evidence type="ECO:0000313" key="2">
    <source>
        <dbReference type="EMBL" id="GEC09780.1"/>
    </source>
</evidence>
<keyword evidence="3" id="KW-1185">Reference proteome</keyword>